<accession>A0A1I2TEI1</accession>
<keyword evidence="3" id="KW-0560">Oxidoreductase</keyword>
<dbReference type="EMBL" id="FOOI01000007">
    <property type="protein sequence ID" value="SFG61757.1"/>
    <property type="molecule type" value="Genomic_DNA"/>
</dbReference>
<dbReference type="EMBL" id="JACBZA010000001">
    <property type="protein sequence ID" value="NYH82991.1"/>
    <property type="molecule type" value="Genomic_DNA"/>
</dbReference>
<gene>
    <name evidence="2" type="ORF">FHR37_001842</name>
    <name evidence="3" type="ORF">SAMN05421678_10797</name>
</gene>
<evidence type="ECO:0000313" key="2">
    <source>
        <dbReference type="EMBL" id="NYH82991.1"/>
    </source>
</evidence>
<proteinExistence type="predicted"/>
<evidence type="ECO:0000313" key="3">
    <source>
        <dbReference type="EMBL" id="SFG61757.1"/>
    </source>
</evidence>
<dbReference type="GO" id="GO:0051213">
    <property type="term" value="F:dioxygenase activity"/>
    <property type="evidence" value="ECO:0007669"/>
    <property type="project" value="UniProtKB-KW"/>
</dbReference>
<evidence type="ECO:0000313" key="5">
    <source>
        <dbReference type="Proteomes" id="UP000533017"/>
    </source>
</evidence>
<name>A0A1I2TEI1_9ACTN</name>
<dbReference type="RefSeq" id="WP_092883615.1">
    <property type="nucleotide sequence ID" value="NZ_FOOI01000007.1"/>
</dbReference>
<evidence type="ECO:0000313" key="4">
    <source>
        <dbReference type="Proteomes" id="UP000199052"/>
    </source>
</evidence>
<dbReference type="InterPro" id="IPR029068">
    <property type="entry name" value="Glyas_Bleomycin-R_OHBP_Dase"/>
</dbReference>
<evidence type="ECO:0000259" key="1">
    <source>
        <dbReference type="Pfam" id="PF18029"/>
    </source>
</evidence>
<sequence>MGRPARMQLGALTIAAARPRILARFYSALLGWPYVREEPPKPGDPPDGGYALVCSPEGVNEPALNFEYDPHYRRPAWPSVEDGQVASQHLDVGVDDLDSAVAWAVECGATLADFQPSQTHRVLLDPDGHPFCLCL</sequence>
<dbReference type="OrthoDB" id="1645442at2"/>
<keyword evidence="5" id="KW-1185">Reference proteome</keyword>
<organism evidence="3 4">
    <name type="scientific">Actinopolymorpha cephalotaxi</name>
    <dbReference type="NCBI Taxonomy" id="504797"/>
    <lineage>
        <taxon>Bacteria</taxon>
        <taxon>Bacillati</taxon>
        <taxon>Actinomycetota</taxon>
        <taxon>Actinomycetes</taxon>
        <taxon>Propionibacteriales</taxon>
        <taxon>Actinopolymorphaceae</taxon>
        <taxon>Actinopolymorpha</taxon>
    </lineage>
</organism>
<dbReference type="Gene3D" id="3.10.180.10">
    <property type="entry name" value="2,3-Dihydroxybiphenyl 1,2-Dioxygenase, domain 1"/>
    <property type="match status" value="1"/>
</dbReference>
<protein>
    <submittedName>
        <fullName evidence="2 3">Catechol 2,3-dioxygenase</fullName>
    </submittedName>
</protein>
<feature type="domain" description="Glyoxalase-like" evidence="1">
    <location>
        <begin position="12"/>
        <end position="134"/>
    </location>
</feature>
<dbReference type="Pfam" id="PF18029">
    <property type="entry name" value="Glyoxalase_6"/>
    <property type="match status" value="1"/>
</dbReference>
<dbReference type="Proteomes" id="UP000199052">
    <property type="component" value="Unassembled WGS sequence"/>
</dbReference>
<dbReference type="PANTHER" id="PTHR35908">
    <property type="entry name" value="HYPOTHETICAL FUSION PROTEIN"/>
    <property type="match status" value="1"/>
</dbReference>
<dbReference type="STRING" id="504797.SAMN05421678_10797"/>
<dbReference type="AlphaFoldDB" id="A0A1I2TEI1"/>
<dbReference type="PANTHER" id="PTHR35908:SF1">
    <property type="entry name" value="CONSERVED PROTEIN"/>
    <property type="match status" value="1"/>
</dbReference>
<keyword evidence="3" id="KW-0223">Dioxygenase</keyword>
<dbReference type="InterPro" id="IPR041581">
    <property type="entry name" value="Glyoxalase_6"/>
</dbReference>
<dbReference type="Proteomes" id="UP000533017">
    <property type="component" value="Unassembled WGS sequence"/>
</dbReference>
<reference evidence="3 4" key="1">
    <citation type="submission" date="2016-10" db="EMBL/GenBank/DDBJ databases">
        <authorList>
            <person name="de Groot N.N."/>
        </authorList>
    </citation>
    <scope>NUCLEOTIDE SEQUENCE [LARGE SCALE GENOMIC DNA]</scope>
    <source>
        <strain evidence="3 4">CPCC 202808</strain>
    </source>
</reference>
<dbReference type="SUPFAM" id="SSF54593">
    <property type="entry name" value="Glyoxalase/Bleomycin resistance protein/Dihydroxybiphenyl dioxygenase"/>
    <property type="match status" value="1"/>
</dbReference>
<reference evidence="2 5" key="2">
    <citation type="submission" date="2020-07" db="EMBL/GenBank/DDBJ databases">
        <title>Sequencing the genomes of 1000 actinobacteria strains.</title>
        <authorList>
            <person name="Klenk H.-P."/>
        </authorList>
    </citation>
    <scope>NUCLEOTIDE SEQUENCE [LARGE SCALE GENOMIC DNA]</scope>
    <source>
        <strain evidence="2 5">DSM 45117</strain>
    </source>
</reference>